<proteinExistence type="predicted"/>
<evidence type="ECO:0000256" key="1">
    <source>
        <dbReference type="SAM" id="Phobius"/>
    </source>
</evidence>
<keyword evidence="1" id="KW-1133">Transmembrane helix</keyword>
<name>A0A0V0GTL9_SOLCH</name>
<dbReference type="EMBL" id="GEDG01031104">
    <property type="protein sequence ID" value="JAP11567.1"/>
    <property type="molecule type" value="Transcribed_RNA"/>
</dbReference>
<keyword evidence="1" id="KW-0812">Transmembrane</keyword>
<evidence type="ECO:0000313" key="2">
    <source>
        <dbReference type="EMBL" id="JAP11567.1"/>
    </source>
</evidence>
<reference evidence="2" key="1">
    <citation type="submission" date="2015-12" db="EMBL/GenBank/DDBJ databases">
        <title>Gene expression during late stages of embryo sac development: a critical building block for successful pollen-pistil interactions.</title>
        <authorList>
            <person name="Liu Y."/>
            <person name="Joly V."/>
            <person name="Sabar M."/>
            <person name="Matton D.P."/>
        </authorList>
    </citation>
    <scope>NUCLEOTIDE SEQUENCE</scope>
</reference>
<feature type="transmembrane region" description="Helical" evidence="1">
    <location>
        <begin position="12"/>
        <end position="35"/>
    </location>
</feature>
<dbReference type="AlphaFoldDB" id="A0A0V0GTL9"/>
<organism evidence="2">
    <name type="scientific">Solanum chacoense</name>
    <name type="common">Chaco potato</name>
    <dbReference type="NCBI Taxonomy" id="4108"/>
    <lineage>
        <taxon>Eukaryota</taxon>
        <taxon>Viridiplantae</taxon>
        <taxon>Streptophyta</taxon>
        <taxon>Embryophyta</taxon>
        <taxon>Tracheophyta</taxon>
        <taxon>Spermatophyta</taxon>
        <taxon>Magnoliopsida</taxon>
        <taxon>eudicotyledons</taxon>
        <taxon>Gunneridae</taxon>
        <taxon>Pentapetalae</taxon>
        <taxon>asterids</taxon>
        <taxon>lamiids</taxon>
        <taxon>Solanales</taxon>
        <taxon>Solanaceae</taxon>
        <taxon>Solanoideae</taxon>
        <taxon>Solaneae</taxon>
        <taxon>Solanum</taxon>
    </lineage>
</organism>
<accession>A0A0V0GTL9</accession>
<sequence length="65" mass="7511">MSDKRTSIQDNITFLFFPKALRLVILVLQGNYYLINHLIKSQSSNKEVILLHEVLIHLFAEAISL</sequence>
<protein>
    <submittedName>
        <fullName evidence="2">Putative ovule protein</fullName>
    </submittedName>
</protein>
<keyword evidence="1" id="KW-0472">Membrane</keyword>